<evidence type="ECO:0000313" key="3">
    <source>
        <dbReference type="Proteomes" id="UP000025171"/>
    </source>
</evidence>
<dbReference type="GO" id="GO:0005829">
    <property type="term" value="C:cytosol"/>
    <property type="evidence" value="ECO:0007669"/>
    <property type="project" value="TreeGrafter"/>
</dbReference>
<dbReference type="PANTHER" id="PTHR11803">
    <property type="entry name" value="2-IMINOBUTANOATE/2-IMINOPROPANOATE DEAMINASE RIDA"/>
    <property type="match status" value="1"/>
</dbReference>
<dbReference type="PROSITE" id="PS51257">
    <property type="entry name" value="PROKAR_LIPOPROTEIN"/>
    <property type="match status" value="1"/>
</dbReference>
<organism evidence="2 3">
    <name type="scientific">Hyphomonas johnsonii MHS-2</name>
    <dbReference type="NCBI Taxonomy" id="1280950"/>
    <lineage>
        <taxon>Bacteria</taxon>
        <taxon>Pseudomonadati</taxon>
        <taxon>Pseudomonadota</taxon>
        <taxon>Alphaproteobacteria</taxon>
        <taxon>Hyphomonadales</taxon>
        <taxon>Hyphomonadaceae</taxon>
        <taxon>Hyphomonas</taxon>
    </lineage>
</organism>
<dbReference type="Gene3D" id="3.30.1330.40">
    <property type="entry name" value="RutC-like"/>
    <property type="match status" value="1"/>
</dbReference>
<comment type="caution">
    <text evidence="2">The sequence shown here is derived from an EMBL/GenBank/DDBJ whole genome shotgun (WGS) entry which is preliminary data.</text>
</comment>
<dbReference type="PATRIC" id="fig|1280950.3.peg.1699"/>
<sequence>MIRYALMGTALATLTGCIAVDVDDAHFDTNVSHFGGQAVNGMELPFSKAVRAGNTIYLAGELGIDPATGALVPGGTGPQTTQIFANLERTLNTFDADLSNLVKCTVYLGDMADYADMNAAYAAAVPDPKPARATVGVSGLAVGANLEIDCIAVAS</sequence>
<evidence type="ECO:0000313" key="2">
    <source>
        <dbReference type="EMBL" id="KCZ92981.1"/>
    </source>
</evidence>
<dbReference type="AlphaFoldDB" id="A0A059FR30"/>
<name>A0A059FR30_9PROT</name>
<dbReference type="eggNOG" id="COG0251">
    <property type="taxonomic scope" value="Bacteria"/>
</dbReference>
<dbReference type="OrthoDB" id="9808943at2"/>
<comment type="similarity">
    <text evidence="1">Belongs to the RutC family.</text>
</comment>
<dbReference type="GO" id="GO:0019239">
    <property type="term" value="F:deaminase activity"/>
    <property type="evidence" value="ECO:0007669"/>
    <property type="project" value="TreeGrafter"/>
</dbReference>
<keyword evidence="3" id="KW-1185">Reference proteome</keyword>
<dbReference type="Proteomes" id="UP000025171">
    <property type="component" value="Unassembled WGS sequence"/>
</dbReference>
<gene>
    <name evidence="2" type="ORF">HJO_08497</name>
</gene>
<proteinExistence type="inferred from homology"/>
<dbReference type="PROSITE" id="PS01094">
    <property type="entry name" value="UPF0076"/>
    <property type="match status" value="1"/>
</dbReference>
<dbReference type="STRING" id="1280950.HJO_08497"/>
<dbReference type="FunFam" id="3.30.1330.40:FF:000001">
    <property type="entry name" value="L-PSP family endoribonuclease"/>
    <property type="match status" value="1"/>
</dbReference>
<dbReference type="SUPFAM" id="SSF55298">
    <property type="entry name" value="YjgF-like"/>
    <property type="match status" value="1"/>
</dbReference>
<dbReference type="CDD" id="cd00448">
    <property type="entry name" value="YjgF_YER057c_UK114_family"/>
    <property type="match status" value="1"/>
</dbReference>
<protein>
    <submittedName>
        <fullName evidence="2">Endoribonuclease L-PSP</fullName>
    </submittedName>
</protein>
<dbReference type="InterPro" id="IPR019897">
    <property type="entry name" value="RidA_CS"/>
</dbReference>
<dbReference type="RefSeq" id="WP_084141790.1">
    <property type="nucleotide sequence ID" value="NZ_ARYK01000003.1"/>
</dbReference>
<dbReference type="PANTHER" id="PTHR11803:SF39">
    <property type="entry name" value="2-IMINOBUTANOATE_2-IMINOPROPANOATE DEAMINASE"/>
    <property type="match status" value="1"/>
</dbReference>
<dbReference type="Pfam" id="PF01042">
    <property type="entry name" value="Ribonuc_L-PSP"/>
    <property type="match status" value="1"/>
</dbReference>
<dbReference type="InterPro" id="IPR035959">
    <property type="entry name" value="RutC-like_sf"/>
</dbReference>
<dbReference type="InterPro" id="IPR006175">
    <property type="entry name" value="YjgF/YER057c/UK114"/>
</dbReference>
<dbReference type="EMBL" id="ARYK01000003">
    <property type="protein sequence ID" value="KCZ92981.1"/>
    <property type="molecule type" value="Genomic_DNA"/>
</dbReference>
<evidence type="ECO:0000256" key="1">
    <source>
        <dbReference type="ARBA" id="ARBA00010552"/>
    </source>
</evidence>
<reference evidence="2 3" key="1">
    <citation type="journal article" date="2014" name="Antonie Van Leeuwenhoek">
        <title>Hyphomonas beringensis sp. nov. and Hyphomonas chukchiensis sp. nov., isolated from surface seawater of the Bering Sea and Chukchi Sea.</title>
        <authorList>
            <person name="Li C."/>
            <person name="Lai Q."/>
            <person name="Li G."/>
            <person name="Dong C."/>
            <person name="Wang J."/>
            <person name="Liao Y."/>
            <person name="Shao Z."/>
        </authorList>
    </citation>
    <scope>NUCLEOTIDE SEQUENCE [LARGE SCALE GENOMIC DNA]</scope>
    <source>
        <strain evidence="2 3">MHS-2</strain>
    </source>
</reference>
<accession>A0A059FR30</accession>